<sequence length="512" mass="57050">MKYLYSLLLLCSIVFWSSCRNDFETDRSSGKLVFSKDTVYLDTVFSGIGSSTYNLTVHNKSKNDIHIPSIRLGEGENSYYRLNVDGLPGKTFENIEILAEDSIFVFVETTANIDDFATTQTQFLYTDAIEFDTGANQQNVELVTLIQDAHFLYPEKFADGSTEELIFENGETQDTLSGFYLDDSELNFTNQKPYVIYGLAAVPSNKTLQIDAGARIHFHNESGIIVANNGSLQVNGLPSNDPETLENEVIFEGNRLEPSFSERPGQWFGLWLTQGSTNNSFNHTTIKNAQVGILMESNDGTNNPTLTLKNTQIYNSANFGLLARTGHIVGENLVINNAGQAALNLSLGGKYSFNNSTFVNYWNNSYRNFPAVLVENRLETAEIEFVSDLIQADFKNCIIYGNENLELGLNPTAEEGIAFNYKFENCLIKYKTYTNDFTENDPPFSNETFFENVLLNEAPFFLDPNQNLLQISNESAANGLANPATATQKDILGNLRSSNPDAGAYESTNFTE</sequence>
<comment type="caution">
    <text evidence="1">The sequence shown here is derived from an EMBL/GenBank/DDBJ whole genome shotgun (WGS) entry which is preliminary data.</text>
</comment>
<keyword evidence="2" id="KW-1185">Reference proteome</keyword>
<reference evidence="1 2" key="1">
    <citation type="submission" date="2019-06" db="EMBL/GenBank/DDBJ databases">
        <title>Flavibacter putida gen. nov., sp. nov., a novel marine bacterium of the family Flavobacteriaceae isolated from coastal seawater.</title>
        <authorList>
            <person name="Feng X."/>
        </authorList>
    </citation>
    <scope>NUCLEOTIDE SEQUENCE [LARGE SCALE GENOMIC DNA]</scope>
    <source>
        <strain evidence="1 2">PLHSN227</strain>
    </source>
</reference>
<dbReference type="PROSITE" id="PS51257">
    <property type="entry name" value="PROKAR_LIPOPROTEIN"/>
    <property type="match status" value="1"/>
</dbReference>
<organism evidence="1 2">
    <name type="scientific">Haloflavibacter putidus</name>
    <dbReference type="NCBI Taxonomy" id="2576776"/>
    <lineage>
        <taxon>Bacteria</taxon>
        <taxon>Pseudomonadati</taxon>
        <taxon>Bacteroidota</taxon>
        <taxon>Flavobacteriia</taxon>
        <taxon>Flavobacteriales</taxon>
        <taxon>Flavobacteriaceae</taxon>
        <taxon>Haloflavibacter</taxon>
    </lineage>
</organism>
<dbReference type="EMBL" id="VIAR01000004">
    <property type="protein sequence ID" value="TQD39313.1"/>
    <property type="molecule type" value="Genomic_DNA"/>
</dbReference>
<evidence type="ECO:0008006" key="3">
    <source>
        <dbReference type="Google" id="ProtNLM"/>
    </source>
</evidence>
<gene>
    <name evidence="1" type="ORF">FKR84_05310</name>
</gene>
<protein>
    <recommendedName>
        <fullName evidence="3">Right handed beta helix region</fullName>
    </recommendedName>
</protein>
<dbReference type="SUPFAM" id="SSF51126">
    <property type="entry name" value="Pectin lyase-like"/>
    <property type="match status" value="1"/>
</dbReference>
<dbReference type="OrthoDB" id="1111178at2"/>
<dbReference type="RefSeq" id="WP_141421261.1">
    <property type="nucleotide sequence ID" value="NZ_VIAR01000004.1"/>
</dbReference>
<dbReference type="Proteomes" id="UP000317169">
    <property type="component" value="Unassembled WGS sequence"/>
</dbReference>
<evidence type="ECO:0000313" key="2">
    <source>
        <dbReference type="Proteomes" id="UP000317169"/>
    </source>
</evidence>
<evidence type="ECO:0000313" key="1">
    <source>
        <dbReference type="EMBL" id="TQD39313.1"/>
    </source>
</evidence>
<dbReference type="InterPro" id="IPR011050">
    <property type="entry name" value="Pectin_lyase_fold/virulence"/>
</dbReference>
<proteinExistence type="predicted"/>
<dbReference type="AlphaFoldDB" id="A0A507ZS25"/>
<accession>A0A507ZS25</accession>
<name>A0A507ZS25_9FLAO</name>